<gene>
    <name evidence="2" type="ORF">DF185_09245</name>
</gene>
<dbReference type="AlphaFoldDB" id="A0A2V4ACA3"/>
<dbReference type="InterPro" id="IPR041657">
    <property type="entry name" value="HTH_17"/>
</dbReference>
<keyword evidence="3" id="KW-1185">Reference proteome</keyword>
<dbReference type="OrthoDB" id="1071319at2"/>
<evidence type="ECO:0000259" key="1">
    <source>
        <dbReference type="Pfam" id="PF12728"/>
    </source>
</evidence>
<name>A0A2V4ACA3_9BACT</name>
<dbReference type="Pfam" id="PF12728">
    <property type="entry name" value="HTH_17"/>
    <property type="match status" value="1"/>
</dbReference>
<dbReference type="EMBL" id="QFLI01000003">
    <property type="protein sequence ID" value="PXY01644.1"/>
    <property type="molecule type" value="Genomic_DNA"/>
</dbReference>
<evidence type="ECO:0000313" key="2">
    <source>
        <dbReference type="EMBL" id="PXY01644.1"/>
    </source>
</evidence>
<reference evidence="2 3" key="1">
    <citation type="submission" date="2018-05" db="EMBL/GenBank/DDBJ databases">
        <title>Marinifilum breve JC075T sp. nov., a marine bacterium isolated from Yongle Blue Hole in the South China Sea.</title>
        <authorList>
            <person name="Fu T."/>
        </authorList>
    </citation>
    <scope>NUCLEOTIDE SEQUENCE [LARGE SCALE GENOMIC DNA]</scope>
    <source>
        <strain evidence="2 3">JC075</strain>
    </source>
</reference>
<protein>
    <recommendedName>
        <fullName evidence="1">Helix-turn-helix domain-containing protein</fullName>
    </recommendedName>
</protein>
<dbReference type="RefSeq" id="WP_110360453.1">
    <property type="nucleotide sequence ID" value="NZ_QFLI01000003.1"/>
</dbReference>
<organism evidence="2 3">
    <name type="scientific">Marinifilum breve</name>
    <dbReference type="NCBI Taxonomy" id="2184082"/>
    <lineage>
        <taxon>Bacteria</taxon>
        <taxon>Pseudomonadati</taxon>
        <taxon>Bacteroidota</taxon>
        <taxon>Bacteroidia</taxon>
        <taxon>Marinilabiliales</taxon>
        <taxon>Marinifilaceae</taxon>
    </lineage>
</organism>
<accession>A0A2V4ACA3</accession>
<dbReference type="Proteomes" id="UP000248079">
    <property type="component" value="Unassembled WGS sequence"/>
</dbReference>
<proteinExistence type="predicted"/>
<dbReference type="InterPro" id="IPR009061">
    <property type="entry name" value="DNA-bd_dom_put_sf"/>
</dbReference>
<dbReference type="SUPFAM" id="SSF46955">
    <property type="entry name" value="Putative DNA-binding domain"/>
    <property type="match status" value="1"/>
</dbReference>
<feature type="domain" description="Helix-turn-helix" evidence="1">
    <location>
        <begin position="38"/>
        <end position="86"/>
    </location>
</feature>
<sequence>MAKMFIPTKEDWSAFEKRILKKIEEKIEQTGKSDVRIYTSKDLEKLLKISPNTIKRFREEGLSFIRISGGEYRYEAKDLLIFLNKHKYNHLAGLLDD</sequence>
<evidence type="ECO:0000313" key="3">
    <source>
        <dbReference type="Proteomes" id="UP000248079"/>
    </source>
</evidence>
<comment type="caution">
    <text evidence="2">The sequence shown here is derived from an EMBL/GenBank/DDBJ whole genome shotgun (WGS) entry which is preliminary data.</text>
</comment>